<organism evidence="2">
    <name type="scientific">mine drainage metagenome</name>
    <dbReference type="NCBI Taxonomy" id="410659"/>
    <lineage>
        <taxon>unclassified sequences</taxon>
        <taxon>metagenomes</taxon>
        <taxon>ecological metagenomes</taxon>
    </lineage>
</organism>
<accession>A0A1J5S981</accession>
<protein>
    <recommendedName>
        <fullName evidence="1">Lipoprotein LPP20-like domain-containing protein</fullName>
    </recommendedName>
</protein>
<reference evidence="2" key="1">
    <citation type="submission" date="2016-10" db="EMBL/GenBank/DDBJ databases">
        <title>Sequence of Gallionella enrichment culture.</title>
        <authorList>
            <person name="Poehlein A."/>
            <person name="Muehling M."/>
            <person name="Daniel R."/>
        </authorList>
    </citation>
    <scope>NUCLEOTIDE SEQUENCE</scope>
</reference>
<evidence type="ECO:0000259" key="1">
    <source>
        <dbReference type="Pfam" id="PF02169"/>
    </source>
</evidence>
<evidence type="ECO:0000313" key="2">
    <source>
        <dbReference type="EMBL" id="OIR04706.1"/>
    </source>
</evidence>
<dbReference type="Pfam" id="PF02169">
    <property type="entry name" value="LPP20"/>
    <property type="match status" value="1"/>
</dbReference>
<feature type="domain" description="Lipoprotein LPP20-like" evidence="1">
    <location>
        <begin position="26"/>
        <end position="127"/>
    </location>
</feature>
<name>A0A1J5S981_9ZZZZ</name>
<dbReference type="Gene3D" id="3.10.28.20">
    <property type="entry name" value="Acetamidase/Formamidase-like domains"/>
    <property type="match status" value="1"/>
</dbReference>
<dbReference type="InterPro" id="IPR024952">
    <property type="entry name" value="LPP20-like_dom"/>
</dbReference>
<dbReference type="AlphaFoldDB" id="A0A1J5S981"/>
<dbReference type="PROSITE" id="PS51257">
    <property type="entry name" value="PROKAR_LIPOPROTEIN"/>
    <property type="match status" value="1"/>
</dbReference>
<gene>
    <name evidence="2" type="ORF">GALL_130900</name>
</gene>
<sequence length="336" mass="36457">MKLSTFAVFASILSLLSGCASQPTVPDWVSGESAKYKSDQYLVGRGSADTQEEAKDRARADVAKVFQVAVVANTDDTQRSKSDSSGAVQFEEQASRHISTSTDQIISGIQIADMWKNPANGNVHVLAILPRLQTATSLRQQIGGLDDATRNYIDQSRREDDLFLKIAAASHALETQLEREGLQKNLQVVDITGRGVEPQWNSNKLKADLGDLLKRVSIAPRAAAGSPAGLEEIVAGALAKAGFMPDNGDHPAFVLQARMNLNDLGLKDGWYWQRGNLEITLTETANNRVRGTKQWSIKGNAQNTAEAVQRAMDQADAILKRELGDTIVGMATARQE</sequence>
<dbReference type="EMBL" id="MLJW01000055">
    <property type="protein sequence ID" value="OIR04706.1"/>
    <property type="molecule type" value="Genomic_DNA"/>
</dbReference>
<comment type="caution">
    <text evidence="2">The sequence shown here is derived from an EMBL/GenBank/DDBJ whole genome shotgun (WGS) entry which is preliminary data.</text>
</comment>
<proteinExistence type="predicted"/>